<proteinExistence type="inferred from homology"/>
<dbReference type="InterPro" id="IPR042183">
    <property type="entry name" value="MmgE/PrpD_sf_1"/>
</dbReference>
<evidence type="ECO:0008006" key="6">
    <source>
        <dbReference type="Google" id="ProtNLM"/>
    </source>
</evidence>
<dbReference type="AlphaFoldDB" id="A0AAE0TPB5"/>
<feature type="domain" description="MmgE/PrpD N-terminal" evidence="2">
    <location>
        <begin position="15"/>
        <end position="197"/>
    </location>
</feature>
<gene>
    <name evidence="4" type="ORF">LTR78_009460</name>
</gene>
<evidence type="ECO:0000259" key="2">
    <source>
        <dbReference type="Pfam" id="PF03972"/>
    </source>
</evidence>
<dbReference type="Proteomes" id="UP001274830">
    <property type="component" value="Unassembled WGS sequence"/>
</dbReference>
<comment type="similarity">
    <text evidence="1">Belongs to the PrpD family.</text>
</comment>
<dbReference type="GO" id="GO:0016829">
    <property type="term" value="F:lyase activity"/>
    <property type="evidence" value="ECO:0007669"/>
    <property type="project" value="InterPro"/>
</dbReference>
<reference evidence="4" key="1">
    <citation type="submission" date="2023-07" db="EMBL/GenBank/DDBJ databases">
        <title>Black Yeasts Isolated from many extreme environments.</title>
        <authorList>
            <person name="Coleine C."/>
            <person name="Stajich J.E."/>
            <person name="Selbmann L."/>
        </authorList>
    </citation>
    <scope>NUCLEOTIDE SEQUENCE</scope>
    <source>
        <strain evidence="4">CCFEE 5485</strain>
    </source>
</reference>
<comment type="caution">
    <text evidence="4">The sequence shown here is derived from an EMBL/GenBank/DDBJ whole genome shotgun (WGS) entry which is preliminary data.</text>
</comment>
<accession>A0AAE0TPB5</accession>
<dbReference type="InterPro" id="IPR042188">
    <property type="entry name" value="MmgE/PrpD_sf_2"/>
</dbReference>
<evidence type="ECO:0000313" key="4">
    <source>
        <dbReference type="EMBL" id="KAK3670625.1"/>
    </source>
</evidence>
<dbReference type="Pfam" id="PF19305">
    <property type="entry name" value="MmgE_PrpD_C"/>
    <property type="match status" value="1"/>
</dbReference>
<dbReference type="InterPro" id="IPR005656">
    <property type="entry name" value="MmgE_PrpD"/>
</dbReference>
<evidence type="ECO:0000313" key="5">
    <source>
        <dbReference type="Proteomes" id="UP001274830"/>
    </source>
</evidence>
<keyword evidence="5" id="KW-1185">Reference proteome</keyword>
<dbReference type="InterPro" id="IPR036148">
    <property type="entry name" value="MmgE/PrpD_sf"/>
</dbReference>
<dbReference type="SUPFAM" id="SSF103378">
    <property type="entry name" value="2-methylcitrate dehydratase PrpD"/>
    <property type="match status" value="1"/>
</dbReference>
<dbReference type="EMBL" id="JAUTXT010000053">
    <property type="protein sequence ID" value="KAK3670625.1"/>
    <property type="molecule type" value="Genomic_DNA"/>
</dbReference>
<sequence>MTSQRTNQGSQPTAALSAWIAGLSTAKIPAEIITRAKYLVLDGIACGLVGAQLPWSQQAAAAIFELEPQGDATVIGWNRKIPALSAALLNSSFIQGFELDDWHSEAPLHSNSILLPALLAASQHQTAQDSKAISGADFLLAMITGYETGPRVGLGLYGTHILSTGWHSGAVFGPAACAAAVSKLFGLNADQVEDALARLRSTSGLLAACLARNGYTGIRGVLEQEYGGFLKQFSLGNGKSPPFRSGEIIMGLGSVWQTNGVRIKPYAAMAGTHPTIDGVRALQASDPEQMREISGISKITIELGEAAYHHGGWQATRPITATGAQMSNMFVAATQIVHGQVLPAQFRHDMLENDDVWRLVEMSSWIQSSDPDTPFGRQTVTIDFSDGSKISHQVEAARGVDPALSNEEIVAKLETPGW</sequence>
<dbReference type="Gene3D" id="1.10.4100.10">
    <property type="entry name" value="2-methylcitrate dehydratase PrpD"/>
    <property type="match status" value="2"/>
</dbReference>
<organism evidence="4 5">
    <name type="scientific">Recurvomyces mirabilis</name>
    <dbReference type="NCBI Taxonomy" id="574656"/>
    <lineage>
        <taxon>Eukaryota</taxon>
        <taxon>Fungi</taxon>
        <taxon>Dikarya</taxon>
        <taxon>Ascomycota</taxon>
        <taxon>Pezizomycotina</taxon>
        <taxon>Dothideomycetes</taxon>
        <taxon>Dothideomycetidae</taxon>
        <taxon>Mycosphaerellales</taxon>
        <taxon>Teratosphaeriaceae</taxon>
        <taxon>Recurvomyces</taxon>
    </lineage>
</organism>
<protein>
    <recommendedName>
        <fullName evidence="6">MmgE/PrpD family protein</fullName>
    </recommendedName>
</protein>
<evidence type="ECO:0000259" key="3">
    <source>
        <dbReference type="Pfam" id="PF19305"/>
    </source>
</evidence>
<dbReference type="Gene3D" id="3.30.1330.120">
    <property type="entry name" value="2-methylcitrate dehydratase PrpD"/>
    <property type="match status" value="1"/>
</dbReference>
<name>A0AAE0TPB5_9PEZI</name>
<dbReference type="InterPro" id="IPR045336">
    <property type="entry name" value="MmgE_PrpD_N"/>
</dbReference>
<dbReference type="InterPro" id="IPR045337">
    <property type="entry name" value="MmgE_PrpD_C"/>
</dbReference>
<evidence type="ECO:0000256" key="1">
    <source>
        <dbReference type="ARBA" id="ARBA00006174"/>
    </source>
</evidence>
<dbReference type="PANTHER" id="PTHR16943">
    <property type="entry name" value="2-METHYLCITRATE DEHYDRATASE-RELATED"/>
    <property type="match status" value="1"/>
</dbReference>
<dbReference type="PANTHER" id="PTHR16943:SF8">
    <property type="entry name" value="2-METHYLCITRATE DEHYDRATASE"/>
    <property type="match status" value="1"/>
</dbReference>
<feature type="domain" description="MmgE/PrpD C-terminal" evidence="3">
    <location>
        <begin position="266"/>
        <end position="414"/>
    </location>
</feature>
<dbReference type="Pfam" id="PF03972">
    <property type="entry name" value="MmgE_PrpD_N"/>
    <property type="match status" value="1"/>
</dbReference>